<dbReference type="InterPro" id="IPR023214">
    <property type="entry name" value="HAD_sf"/>
</dbReference>
<dbReference type="InterPro" id="IPR036412">
    <property type="entry name" value="HAD-like_sf"/>
</dbReference>
<dbReference type="PANTHER" id="PTHR19288:SF46">
    <property type="entry name" value="HALOACID DEHALOGENASE-LIKE HYDROLASE DOMAIN-CONTAINING PROTEIN 2"/>
    <property type="match status" value="1"/>
</dbReference>
<dbReference type="PIRSF" id="PIRSF000915">
    <property type="entry name" value="PGP-type_phosphatase"/>
    <property type="match status" value="1"/>
</dbReference>
<dbReference type="EMBL" id="JBHSXQ010000004">
    <property type="protein sequence ID" value="MFC6906411.1"/>
    <property type="molecule type" value="Genomic_DNA"/>
</dbReference>
<dbReference type="NCBIfam" id="TIGR01460">
    <property type="entry name" value="HAD-SF-IIA"/>
    <property type="match status" value="1"/>
</dbReference>
<dbReference type="RefSeq" id="WP_340604979.1">
    <property type="nucleotide sequence ID" value="NZ_JBBMXV010000004.1"/>
</dbReference>
<organism evidence="1 2">
    <name type="scientific">Halalkalicoccus tibetensis</name>
    <dbReference type="NCBI Taxonomy" id="175632"/>
    <lineage>
        <taxon>Archaea</taxon>
        <taxon>Methanobacteriati</taxon>
        <taxon>Methanobacteriota</taxon>
        <taxon>Stenosarchaea group</taxon>
        <taxon>Halobacteria</taxon>
        <taxon>Halobacteriales</taxon>
        <taxon>Halococcaceae</taxon>
        <taxon>Halalkalicoccus</taxon>
    </lineage>
</organism>
<evidence type="ECO:0000313" key="1">
    <source>
        <dbReference type="EMBL" id="MFC6906411.1"/>
    </source>
</evidence>
<dbReference type="Pfam" id="PF13344">
    <property type="entry name" value="Hydrolase_6"/>
    <property type="match status" value="1"/>
</dbReference>
<gene>
    <name evidence="1" type="ORF">ACFQGH_14540</name>
</gene>
<dbReference type="PANTHER" id="PTHR19288">
    <property type="entry name" value="4-NITROPHENYLPHOSPHATASE-RELATED"/>
    <property type="match status" value="1"/>
</dbReference>
<reference evidence="1 2" key="1">
    <citation type="journal article" date="2019" name="Int. J. Syst. Evol. Microbiol.">
        <title>The Global Catalogue of Microorganisms (GCM) 10K type strain sequencing project: providing services to taxonomists for standard genome sequencing and annotation.</title>
        <authorList>
            <consortium name="The Broad Institute Genomics Platform"/>
            <consortium name="The Broad Institute Genome Sequencing Center for Infectious Disease"/>
            <person name="Wu L."/>
            <person name="Ma J."/>
        </authorList>
    </citation>
    <scope>NUCLEOTIDE SEQUENCE [LARGE SCALE GENOMIC DNA]</scope>
    <source>
        <strain evidence="1 2">CGMCC 1.3240</strain>
    </source>
</reference>
<comment type="caution">
    <text evidence="1">The sequence shown here is derived from an EMBL/GenBank/DDBJ whole genome shotgun (WGS) entry which is preliminary data.</text>
</comment>
<protein>
    <submittedName>
        <fullName evidence="1">HAD-IIA family hydrolase</fullName>
    </submittedName>
</protein>
<keyword evidence="2" id="KW-1185">Reference proteome</keyword>
<name>A0ABD5V6G3_9EURY</name>
<dbReference type="SUPFAM" id="SSF56784">
    <property type="entry name" value="HAD-like"/>
    <property type="match status" value="1"/>
</dbReference>
<sequence>MSHDGIVLDVDGTLIRGSEPIPGAIDAVDRLREAGLRPAFVSNNPIQTRQAYADRLSSYGFSLDRSELITAGSVTAEVLAREHGSKRLYVVGEDGLREQLRAADLELVEDHANADVLVASIDRGFSYDELTNALWTLSDPDVRFVGTDPDRTIPTETREVPGSGAIINAIVGVAGREPDAMMGKPAPSAVETIERTLGADAEDCLIVGDRLDTDIAMGERAGMTTVLVRTGVTDEHALAASELDPDHVLDSVADLDSVL</sequence>
<dbReference type="Pfam" id="PF13242">
    <property type="entry name" value="Hydrolase_like"/>
    <property type="match status" value="1"/>
</dbReference>
<dbReference type="InterPro" id="IPR006357">
    <property type="entry name" value="HAD-SF_hydro_IIA"/>
</dbReference>
<dbReference type="Proteomes" id="UP001596312">
    <property type="component" value="Unassembled WGS sequence"/>
</dbReference>
<dbReference type="Gene3D" id="3.40.50.1000">
    <property type="entry name" value="HAD superfamily/HAD-like"/>
    <property type="match status" value="2"/>
</dbReference>
<dbReference type="AlphaFoldDB" id="A0ABD5V6G3"/>
<accession>A0ABD5V6G3</accession>
<dbReference type="GO" id="GO:0016787">
    <property type="term" value="F:hydrolase activity"/>
    <property type="evidence" value="ECO:0007669"/>
    <property type="project" value="UniProtKB-KW"/>
</dbReference>
<keyword evidence="1" id="KW-0378">Hydrolase</keyword>
<proteinExistence type="predicted"/>
<evidence type="ECO:0000313" key="2">
    <source>
        <dbReference type="Proteomes" id="UP001596312"/>
    </source>
</evidence>